<comment type="caution">
    <text evidence="1">The sequence shown here is derived from an EMBL/GenBank/DDBJ whole genome shotgun (WGS) entry which is preliminary data.</text>
</comment>
<sequence length="56" mass="6041">MLEPLVPTQVDADGLIEATIAGTTGLVRLIADWDTSGIPGLHLTTHLKMITHLKKH</sequence>
<dbReference type="Proteomes" id="UP000828390">
    <property type="component" value="Unassembled WGS sequence"/>
</dbReference>
<evidence type="ECO:0000313" key="2">
    <source>
        <dbReference type="Proteomes" id="UP000828390"/>
    </source>
</evidence>
<evidence type="ECO:0000313" key="1">
    <source>
        <dbReference type="EMBL" id="KAH3864698.1"/>
    </source>
</evidence>
<dbReference type="EMBL" id="JAIWYP010000002">
    <property type="protein sequence ID" value="KAH3864698.1"/>
    <property type="molecule type" value="Genomic_DNA"/>
</dbReference>
<organism evidence="1 2">
    <name type="scientific">Dreissena polymorpha</name>
    <name type="common">Zebra mussel</name>
    <name type="synonym">Mytilus polymorpha</name>
    <dbReference type="NCBI Taxonomy" id="45954"/>
    <lineage>
        <taxon>Eukaryota</taxon>
        <taxon>Metazoa</taxon>
        <taxon>Spiralia</taxon>
        <taxon>Lophotrochozoa</taxon>
        <taxon>Mollusca</taxon>
        <taxon>Bivalvia</taxon>
        <taxon>Autobranchia</taxon>
        <taxon>Heteroconchia</taxon>
        <taxon>Euheterodonta</taxon>
        <taxon>Imparidentia</taxon>
        <taxon>Neoheterodontei</taxon>
        <taxon>Myida</taxon>
        <taxon>Dreissenoidea</taxon>
        <taxon>Dreissenidae</taxon>
        <taxon>Dreissena</taxon>
    </lineage>
</organism>
<protein>
    <submittedName>
        <fullName evidence="1">Uncharacterized protein</fullName>
    </submittedName>
</protein>
<reference evidence="1" key="2">
    <citation type="submission" date="2020-11" db="EMBL/GenBank/DDBJ databases">
        <authorList>
            <person name="McCartney M.A."/>
            <person name="Auch B."/>
            <person name="Kono T."/>
            <person name="Mallez S."/>
            <person name="Becker A."/>
            <person name="Gohl D.M."/>
            <person name="Silverstein K.A.T."/>
            <person name="Koren S."/>
            <person name="Bechman K.B."/>
            <person name="Herman A."/>
            <person name="Abrahante J.E."/>
            <person name="Garbe J."/>
        </authorList>
    </citation>
    <scope>NUCLEOTIDE SEQUENCE</scope>
    <source>
        <strain evidence="1">Duluth1</strain>
        <tissue evidence="1">Whole animal</tissue>
    </source>
</reference>
<reference evidence="1" key="1">
    <citation type="journal article" date="2019" name="bioRxiv">
        <title>The Genome of the Zebra Mussel, Dreissena polymorpha: A Resource for Invasive Species Research.</title>
        <authorList>
            <person name="McCartney M.A."/>
            <person name="Auch B."/>
            <person name="Kono T."/>
            <person name="Mallez S."/>
            <person name="Zhang Y."/>
            <person name="Obille A."/>
            <person name="Becker A."/>
            <person name="Abrahante J.E."/>
            <person name="Garbe J."/>
            <person name="Badalamenti J.P."/>
            <person name="Herman A."/>
            <person name="Mangelson H."/>
            <person name="Liachko I."/>
            <person name="Sullivan S."/>
            <person name="Sone E.D."/>
            <person name="Koren S."/>
            <person name="Silverstein K.A.T."/>
            <person name="Beckman K.B."/>
            <person name="Gohl D.M."/>
        </authorList>
    </citation>
    <scope>NUCLEOTIDE SEQUENCE</scope>
    <source>
        <strain evidence="1">Duluth1</strain>
        <tissue evidence="1">Whole animal</tissue>
    </source>
</reference>
<keyword evidence="2" id="KW-1185">Reference proteome</keyword>
<gene>
    <name evidence="1" type="ORF">DPMN_027723</name>
</gene>
<accession>A0A9D4LU20</accession>
<name>A0A9D4LU20_DREPO</name>
<proteinExistence type="predicted"/>
<dbReference type="AlphaFoldDB" id="A0A9D4LU20"/>